<dbReference type="AlphaFoldDB" id="A0A9N8HSY2"/>
<dbReference type="Proteomes" id="UP001153069">
    <property type="component" value="Unassembled WGS sequence"/>
</dbReference>
<evidence type="ECO:0000313" key="1">
    <source>
        <dbReference type="EMBL" id="CAB9526193.1"/>
    </source>
</evidence>
<organism evidence="1 2">
    <name type="scientific">Seminavis robusta</name>
    <dbReference type="NCBI Taxonomy" id="568900"/>
    <lineage>
        <taxon>Eukaryota</taxon>
        <taxon>Sar</taxon>
        <taxon>Stramenopiles</taxon>
        <taxon>Ochrophyta</taxon>
        <taxon>Bacillariophyta</taxon>
        <taxon>Bacillariophyceae</taxon>
        <taxon>Bacillariophycidae</taxon>
        <taxon>Naviculales</taxon>
        <taxon>Naviculaceae</taxon>
        <taxon>Seminavis</taxon>
    </lineage>
</organism>
<accession>A0A9N8HSY2</accession>
<proteinExistence type="predicted"/>
<comment type="caution">
    <text evidence="1">The sequence shown here is derived from an EMBL/GenBank/DDBJ whole genome shotgun (WGS) entry which is preliminary data.</text>
</comment>
<dbReference type="EMBL" id="CAICTM010001790">
    <property type="protein sequence ID" value="CAB9526193.1"/>
    <property type="molecule type" value="Genomic_DNA"/>
</dbReference>
<evidence type="ECO:0000313" key="2">
    <source>
        <dbReference type="Proteomes" id="UP001153069"/>
    </source>
</evidence>
<sequence>MRQSVAARQLNTTREHDHNLLYSSCGNYVGRYGDARDMRFHRRPALNPPGSVRRYRTCFPSTRLFESDPLSVAQLLGPIHEQERSPD</sequence>
<reference evidence="1" key="1">
    <citation type="submission" date="2020-06" db="EMBL/GenBank/DDBJ databases">
        <authorList>
            <consortium name="Plant Systems Biology data submission"/>
        </authorList>
    </citation>
    <scope>NUCLEOTIDE SEQUENCE</scope>
    <source>
        <strain evidence="1">D6</strain>
    </source>
</reference>
<keyword evidence="2" id="KW-1185">Reference proteome</keyword>
<gene>
    <name evidence="1" type="ORF">SEMRO_1792_G297850.1</name>
</gene>
<protein>
    <submittedName>
        <fullName evidence="1">Uncharacterized protein</fullName>
    </submittedName>
</protein>
<name>A0A9N8HSY2_9STRA</name>